<reference evidence="2" key="1">
    <citation type="journal article" date="2019" name="Int. J. Syst. Evol. Microbiol.">
        <title>The Global Catalogue of Microorganisms (GCM) 10K type strain sequencing project: providing services to taxonomists for standard genome sequencing and annotation.</title>
        <authorList>
            <consortium name="The Broad Institute Genomics Platform"/>
            <consortium name="The Broad Institute Genome Sequencing Center for Infectious Disease"/>
            <person name="Wu L."/>
            <person name="Ma J."/>
        </authorList>
    </citation>
    <scope>NUCLEOTIDE SEQUENCE [LARGE SCALE GENOMIC DNA]</scope>
    <source>
        <strain evidence="2">JCM 31486</strain>
    </source>
</reference>
<evidence type="ECO:0008006" key="3">
    <source>
        <dbReference type="Google" id="ProtNLM"/>
    </source>
</evidence>
<organism evidence="1 2">
    <name type="scientific">Kibdelosporangium lantanae</name>
    <dbReference type="NCBI Taxonomy" id="1497396"/>
    <lineage>
        <taxon>Bacteria</taxon>
        <taxon>Bacillati</taxon>
        <taxon>Actinomycetota</taxon>
        <taxon>Actinomycetes</taxon>
        <taxon>Pseudonocardiales</taxon>
        <taxon>Pseudonocardiaceae</taxon>
        <taxon>Kibdelosporangium</taxon>
    </lineage>
</organism>
<accession>A0ABW3MHG7</accession>
<dbReference type="EMBL" id="JBHTIS010002536">
    <property type="protein sequence ID" value="MFD1049996.1"/>
    <property type="molecule type" value="Genomic_DNA"/>
</dbReference>
<keyword evidence="2" id="KW-1185">Reference proteome</keyword>
<comment type="caution">
    <text evidence="1">The sequence shown here is derived from an EMBL/GenBank/DDBJ whole genome shotgun (WGS) entry which is preliminary data.</text>
</comment>
<name>A0ABW3MHG7_9PSEU</name>
<evidence type="ECO:0000313" key="2">
    <source>
        <dbReference type="Proteomes" id="UP001597045"/>
    </source>
</evidence>
<feature type="non-terminal residue" evidence="1">
    <location>
        <position position="1"/>
    </location>
</feature>
<dbReference type="Proteomes" id="UP001597045">
    <property type="component" value="Unassembled WGS sequence"/>
</dbReference>
<evidence type="ECO:0000313" key="1">
    <source>
        <dbReference type="EMBL" id="MFD1049996.1"/>
    </source>
</evidence>
<sequence>LETLHAAADKADRDPATINVILRLNVQATTTDDDILTAIDHADTLGITHVLVSGTRATTSPEEGLDLARRVLDRVPPSS</sequence>
<gene>
    <name evidence="1" type="ORF">ACFQ1S_32920</name>
</gene>
<protein>
    <recommendedName>
        <fullName evidence="3">LLM class F420-dependent oxidoreductase</fullName>
    </recommendedName>
</protein>
<proteinExistence type="predicted"/>